<evidence type="ECO:0000313" key="3">
    <source>
        <dbReference type="Proteomes" id="UP001408356"/>
    </source>
</evidence>
<dbReference type="EMBL" id="JARVKF010000407">
    <property type="protein sequence ID" value="KAK9416326.1"/>
    <property type="molecule type" value="Genomic_DNA"/>
</dbReference>
<feature type="region of interest" description="Disordered" evidence="1">
    <location>
        <begin position="33"/>
        <end position="75"/>
    </location>
</feature>
<reference evidence="2 3" key="1">
    <citation type="journal article" date="2024" name="J. Plant Pathol.">
        <title>Sequence and assembly of the genome of Seiridium unicorne, isolate CBS 538.82, causal agent of cypress canker disease.</title>
        <authorList>
            <person name="Scali E."/>
            <person name="Rocca G.D."/>
            <person name="Danti R."/>
            <person name="Garbelotto M."/>
            <person name="Barberini S."/>
            <person name="Baroncelli R."/>
            <person name="Emiliani G."/>
        </authorList>
    </citation>
    <scope>NUCLEOTIDE SEQUENCE [LARGE SCALE GENOMIC DNA]</scope>
    <source>
        <strain evidence="2 3">BM-138-508</strain>
    </source>
</reference>
<name>A0ABR2UP40_9PEZI</name>
<organism evidence="2 3">
    <name type="scientific">Seiridium unicorne</name>
    <dbReference type="NCBI Taxonomy" id="138068"/>
    <lineage>
        <taxon>Eukaryota</taxon>
        <taxon>Fungi</taxon>
        <taxon>Dikarya</taxon>
        <taxon>Ascomycota</taxon>
        <taxon>Pezizomycotina</taxon>
        <taxon>Sordariomycetes</taxon>
        <taxon>Xylariomycetidae</taxon>
        <taxon>Amphisphaeriales</taxon>
        <taxon>Sporocadaceae</taxon>
        <taxon>Seiridium</taxon>
    </lineage>
</organism>
<dbReference type="InterPro" id="IPR058940">
    <property type="entry name" value="mS26_fungi"/>
</dbReference>
<evidence type="ECO:0000256" key="1">
    <source>
        <dbReference type="SAM" id="MobiDB-lite"/>
    </source>
</evidence>
<dbReference type="CDD" id="cd23703">
    <property type="entry name" value="mS26_PET12"/>
    <property type="match status" value="1"/>
</dbReference>
<comment type="caution">
    <text evidence="2">The sequence shown here is derived from an EMBL/GenBank/DDBJ whole genome shotgun (WGS) entry which is preliminary data.</text>
</comment>
<dbReference type="Proteomes" id="UP001408356">
    <property type="component" value="Unassembled WGS sequence"/>
</dbReference>
<keyword evidence="3" id="KW-1185">Reference proteome</keyword>
<evidence type="ECO:0000313" key="2">
    <source>
        <dbReference type="EMBL" id="KAK9416326.1"/>
    </source>
</evidence>
<feature type="compositionally biased region" description="Basic and acidic residues" evidence="1">
    <location>
        <begin position="113"/>
        <end position="122"/>
    </location>
</feature>
<accession>A0ABR2UP40</accession>
<proteinExistence type="predicted"/>
<protein>
    <submittedName>
        <fullName evidence="2">Uncharacterized protein</fullName>
    </submittedName>
</protein>
<feature type="region of interest" description="Disordered" evidence="1">
    <location>
        <begin position="95"/>
        <end position="122"/>
    </location>
</feature>
<feature type="compositionally biased region" description="Basic and acidic residues" evidence="1">
    <location>
        <begin position="59"/>
        <end position="68"/>
    </location>
</feature>
<dbReference type="Pfam" id="PF26163">
    <property type="entry name" value="mS26"/>
    <property type="match status" value="1"/>
</dbReference>
<feature type="region of interest" description="Disordered" evidence="1">
    <location>
        <begin position="287"/>
        <end position="317"/>
    </location>
</feature>
<gene>
    <name evidence="2" type="ORF">SUNI508_01743</name>
</gene>
<sequence>MPPAIPSSLSRSAAQSASPASIASLSRAFSCTSLRQSTKIPPESPLFINVPTPPLSQAVEDKRPDRFAKKGHLPLPRRIFKRRTYELPKTSPVFLSKSAPLPSNEKSQLPPTSEHEARRREMAEMRRKNLTEGIEELWKRRKTTEKERRKHREAKQFHHRNAMNAPQRHDEAFTETTIPASVLQTKVPQDPLRFEHGLQSKARTEAIMARKSQDRKDALQKLYMSARSFIVDEKALEREVDKVFRPDAFTSGSTATGATPTNAWDLWGSPVTVRAMMGNVLRTDNTVIGASREESSRASQRQTKVAEELTGGPMDDA</sequence>